<keyword evidence="1" id="KW-0812">Transmembrane</keyword>
<dbReference type="PANTHER" id="PTHR34351:SF2">
    <property type="entry name" value="DUF58 DOMAIN-CONTAINING PROTEIN"/>
    <property type="match status" value="1"/>
</dbReference>
<dbReference type="RefSeq" id="WP_149568030.1">
    <property type="nucleotide sequence ID" value="NZ_CP035807.1"/>
</dbReference>
<feature type="transmembrane region" description="Helical" evidence="1">
    <location>
        <begin position="33"/>
        <end position="59"/>
    </location>
</feature>
<evidence type="ECO:0000313" key="3">
    <source>
        <dbReference type="Proteomes" id="UP000323824"/>
    </source>
</evidence>
<dbReference type="AlphaFoldDB" id="A0A5C1QCF5"/>
<evidence type="ECO:0000256" key="1">
    <source>
        <dbReference type="SAM" id="Phobius"/>
    </source>
</evidence>
<dbReference type="OrthoDB" id="371239at2"/>
<gene>
    <name evidence="2" type="ORF">EW093_08755</name>
</gene>
<reference evidence="2 3" key="1">
    <citation type="submission" date="2019-02" db="EMBL/GenBank/DDBJ databases">
        <authorList>
            <person name="Fomenkov A."/>
            <person name="Dubinina G."/>
            <person name="Grabovich M."/>
            <person name="Vincze T."/>
            <person name="Roberts R.J."/>
        </authorList>
    </citation>
    <scope>NUCLEOTIDE SEQUENCE [LARGE SCALE GENOMIC DNA]</scope>
    <source>
        <strain evidence="2 3">P</strain>
    </source>
</reference>
<accession>A0A5C1QCF5</accession>
<proteinExistence type="predicted"/>
<dbReference type="EMBL" id="CP035807">
    <property type="protein sequence ID" value="QEN04790.1"/>
    <property type="molecule type" value="Genomic_DNA"/>
</dbReference>
<protein>
    <submittedName>
        <fullName evidence="2">DUF58 domain-containing protein</fullName>
    </submittedName>
</protein>
<dbReference type="KEGG" id="sper:EW093_08755"/>
<reference evidence="2 3" key="2">
    <citation type="submission" date="2019-09" db="EMBL/GenBank/DDBJ databases">
        <title>Complete Genome Sequence and Methylome Analysis of free living Spirochaetas.</title>
        <authorList>
            <person name="Leshcheva N."/>
            <person name="Mikheeva N."/>
        </authorList>
    </citation>
    <scope>NUCLEOTIDE SEQUENCE [LARGE SCALE GENOMIC DNA]</scope>
    <source>
        <strain evidence="2 3">P</strain>
    </source>
</reference>
<feature type="transmembrane region" description="Helical" evidence="1">
    <location>
        <begin position="7"/>
        <end position="27"/>
    </location>
</feature>
<dbReference type="Proteomes" id="UP000323824">
    <property type="component" value="Chromosome"/>
</dbReference>
<keyword evidence="1" id="KW-0472">Membrane</keyword>
<keyword evidence="1" id="KW-1133">Transmembrane helix</keyword>
<organism evidence="2 3">
    <name type="scientific">Thiospirochaeta perfilievii</name>
    <dbReference type="NCBI Taxonomy" id="252967"/>
    <lineage>
        <taxon>Bacteria</taxon>
        <taxon>Pseudomonadati</taxon>
        <taxon>Spirochaetota</taxon>
        <taxon>Spirochaetia</taxon>
        <taxon>Spirochaetales</taxon>
        <taxon>Spirochaetaceae</taxon>
        <taxon>Thiospirochaeta</taxon>
    </lineage>
</organism>
<evidence type="ECO:0000313" key="2">
    <source>
        <dbReference type="EMBL" id="QEN04790.1"/>
    </source>
</evidence>
<name>A0A5C1QCF5_9SPIO</name>
<keyword evidence="3" id="KW-1185">Reference proteome</keyword>
<dbReference type="PANTHER" id="PTHR34351">
    <property type="entry name" value="SLR1927 PROTEIN-RELATED"/>
    <property type="match status" value="1"/>
</dbReference>
<sequence length="374" mass="44659">MKLKINIFNIMFYFILWFILFLLGNYIGGLYSFLYIFLTLSLIFNFLHFIITINNLYYYQQFSIEHPIKGQNIEYTLTVENRFFLIPSIVQIKFNSALNLDDVNLNLKALSSLKIKNSFALPYRGIYRVGIKKILCTDLFNIFTYSISFWPRTFYVYPKINRDIKRIKRGFGENISQNLRSKNNSTEFLETVEDYTINSKVNLISWKHFATYNEPYVKKFSSEESSYSYIFLDRTILPEDRKGPADDLSIEIFYSLIKLNIENNEVVKTNYWPNLKIKKESFKSIYKESIYISFDQQENSTLVDFRKQNYDCISNITIITTLESTFFFDFEFLEKYINITIYIITSKFNRKKYRLLSKYINNFGDKANIICIEK</sequence>